<protein>
    <recommendedName>
        <fullName evidence="3">Membrane or secreted protein</fullName>
    </recommendedName>
</protein>
<gene>
    <name evidence="1" type="ORF">IBL28_02595</name>
</gene>
<dbReference type="Proteomes" id="UP000653730">
    <property type="component" value="Unassembled WGS sequence"/>
</dbReference>
<organism evidence="1 2">
    <name type="scientific">Sinomicrobium weinanense</name>
    <dbReference type="NCBI Taxonomy" id="2842200"/>
    <lineage>
        <taxon>Bacteria</taxon>
        <taxon>Pseudomonadati</taxon>
        <taxon>Bacteroidota</taxon>
        <taxon>Flavobacteriia</taxon>
        <taxon>Flavobacteriales</taxon>
        <taxon>Flavobacteriaceae</taxon>
        <taxon>Sinomicrobium</taxon>
    </lineage>
</organism>
<evidence type="ECO:0008006" key="3">
    <source>
        <dbReference type="Google" id="ProtNLM"/>
    </source>
</evidence>
<sequence>MKKYVVLGALFILPIVAYLFFASGVNNFVKLPVLTEGVKEVTAFSSLEGDEVRLQDKITVLGFLGRGPESKKGNAFNINQKIYKRFYQFADFQFVMVLPEGSEGEVQALRSELSPLTDMVKWKFLFGTDKDIRDLFDSLKTNLTLDGDMSTPYVFIIDKDRNLRGRKKDEDAGDRLYGFDAGSVAELNDKMVDDVKVLLAEYRLALKKNNTISKRDSYLKKLK</sequence>
<reference evidence="1 2" key="1">
    <citation type="submission" date="2020-09" db="EMBL/GenBank/DDBJ databases">
        <title>Sinomicrobium weinanense sp. nov., a halophilic bacteria isolated from saline-alkali soil.</title>
        <authorList>
            <person name="Wu P."/>
            <person name="Ren H."/>
            <person name="Mei Y."/>
            <person name="Liang Y."/>
            <person name="Chen Z."/>
        </authorList>
    </citation>
    <scope>NUCLEOTIDE SEQUENCE [LARGE SCALE GENOMIC DNA]</scope>
    <source>
        <strain evidence="1 2">FJxs</strain>
    </source>
</reference>
<keyword evidence="2" id="KW-1185">Reference proteome</keyword>
<dbReference type="EMBL" id="JACVDC010000004">
    <property type="protein sequence ID" value="MBC9794842.1"/>
    <property type="molecule type" value="Genomic_DNA"/>
</dbReference>
<evidence type="ECO:0000313" key="2">
    <source>
        <dbReference type="Proteomes" id="UP000653730"/>
    </source>
</evidence>
<name>A0A926Q0E1_9FLAO</name>
<accession>A0A926Q0E1</accession>
<dbReference type="AlphaFoldDB" id="A0A926Q0E1"/>
<dbReference type="Gene3D" id="3.40.30.10">
    <property type="entry name" value="Glutaredoxin"/>
    <property type="match status" value="1"/>
</dbReference>
<proteinExistence type="predicted"/>
<evidence type="ECO:0000313" key="1">
    <source>
        <dbReference type="EMBL" id="MBC9794842.1"/>
    </source>
</evidence>
<comment type="caution">
    <text evidence="1">The sequence shown here is derived from an EMBL/GenBank/DDBJ whole genome shotgun (WGS) entry which is preliminary data.</text>
</comment>
<dbReference type="RefSeq" id="WP_187964001.1">
    <property type="nucleotide sequence ID" value="NZ_JACVDC010000004.1"/>
</dbReference>